<dbReference type="InterPro" id="IPR013201">
    <property type="entry name" value="Prot_inhib_I29"/>
</dbReference>
<feature type="domain" description="Peptidase C1A papain C-terminal" evidence="3">
    <location>
        <begin position="104"/>
        <end position="320"/>
    </location>
</feature>
<proteinExistence type="inferred from homology"/>
<dbReference type="PROSITE" id="PS00139">
    <property type="entry name" value="THIOL_PROTEASE_CYS"/>
    <property type="match status" value="1"/>
</dbReference>
<feature type="domain" description="Cathepsin propeptide inhibitor" evidence="4">
    <location>
        <begin position="22"/>
        <end position="77"/>
    </location>
</feature>
<dbReference type="Proteomes" id="UP001470230">
    <property type="component" value="Unassembled WGS sequence"/>
</dbReference>
<organism evidence="5 6">
    <name type="scientific">Tritrichomonas musculus</name>
    <dbReference type="NCBI Taxonomy" id="1915356"/>
    <lineage>
        <taxon>Eukaryota</taxon>
        <taxon>Metamonada</taxon>
        <taxon>Parabasalia</taxon>
        <taxon>Tritrichomonadida</taxon>
        <taxon>Tritrichomonadidae</taxon>
        <taxon>Tritrichomonas</taxon>
    </lineage>
</organism>
<dbReference type="PANTHER" id="PTHR12411">
    <property type="entry name" value="CYSTEINE PROTEASE FAMILY C1-RELATED"/>
    <property type="match status" value="1"/>
</dbReference>
<dbReference type="SMART" id="SM00848">
    <property type="entry name" value="Inhibitor_I29"/>
    <property type="match status" value="1"/>
</dbReference>
<comment type="caution">
    <text evidence="5">The sequence shown here is derived from an EMBL/GenBank/DDBJ whole genome shotgun (WGS) entry which is preliminary data.</text>
</comment>
<keyword evidence="2" id="KW-1015">Disulfide bond</keyword>
<protein>
    <recommendedName>
        <fullName evidence="7">Clan CA, family C1, cathepsin L-like cysteine peptidase</fullName>
    </recommendedName>
</protein>
<dbReference type="Pfam" id="PF08246">
    <property type="entry name" value="Inhibitor_I29"/>
    <property type="match status" value="1"/>
</dbReference>
<dbReference type="SMART" id="SM00645">
    <property type="entry name" value="Pept_C1"/>
    <property type="match status" value="1"/>
</dbReference>
<dbReference type="Gene3D" id="3.90.70.10">
    <property type="entry name" value="Cysteine proteinases"/>
    <property type="match status" value="1"/>
</dbReference>
<keyword evidence="6" id="KW-1185">Reference proteome</keyword>
<dbReference type="Pfam" id="PF00112">
    <property type="entry name" value="Peptidase_C1"/>
    <property type="match status" value="1"/>
</dbReference>
<evidence type="ECO:0000313" key="6">
    <source>
        <dbReference type="Proteomes" id="UP001470230"/>
    </source>
</evidence>
<dbReference type="CDD" id="cd02248">
    <property type="entry name" value="Peptidase_C1A"/>
    <property type="match status" value="1"/>
</dbReference>
<name>A0ABR2GUJ1_9EUKA</name>
<evidence type="ECO:0000256" key="2">
    <source>
        <dbReference type="ARBA" id="ARBA00023157"/>
    </source>
</evidence>
<dbReference type="InterPro" id="IPR038765">
    <property type="entry name" value="Papain-like_cys_pep_sf"/>
</dbReference>
<evidence type="ECO:0008006" key="7">
    <source>
        <dbReference type="Google" id="ProtNLM"/>
    </source>
</evidence>
<dbReference type="InterPro" id="IPR039417">
    <property type="entry name" value="Peptidase_C1A_papain-like"/>
</dbReference>
<gene>
    <name evidence="5" type="ORF">M9Y10_036666</name>
</gene>
<reference evidence="5 6" key="1">
    <citation type="submission" date="2024-04" db="EMBL/GenBank/DDBJ databases">
        <title>Tritrichomonas musculus Genome.</title>
        <authorList>
            <person name="Alves-Ferreira E."/>
            <person name="Grigg M."/>
            <person name="Lorenzi H."/>
            <person name="Galac M."/>
        </authorList>
    </citation>
    <scope>NUCLEOTIDE SEQUENCE [LARGE SCALE GENOMIC DNA]</scope>
    <source>
        <strain evidence="5 6">EAF2021</strain>
    </source>
</reference>
<comment type="similarity">
    <text evidence="1">Belongs to the peptidase C1 family.</text>
</comment>
<dbReference type="InterPro" id="IPR013128">
    <property type="entry name" value="Peptidase_C1A"/>
</dbReference>
<dbReference type="SUPFAM" id="SSF54001">
    <property type="entry name" value="Cysteine proteinases"/>
    <property type="match status" value="1"/>
</dbReference>
<sequence length="324" mass="36866">MLSYFCLFATSILIQPNQEKSFLCWMRNNNKFYTGDEYHFRLGIYLSNSQFVQRHNKAHKSFRISLNKFATYTPTEYNALLGEKRSLTKLPVTNYNQKRNWPTPPEQLDWRDKGAVNGIVNQGSCGSCWAFSSISAAESCWFLSKGELLKYSEQNIIDCVTKCEGCGGGLRDDAYNYVIENQGGQFNLESDYPYENEDGFPCRFNKDKAVGGIKGYLSPKSKDEEDLLSHVAHYGPVTVGIDASGLKFIMYASGIYDDPDDCMTDNINHGVVCIGYGEEEGRKYWIIRNSYGTEWGESGYVRMLRGINLCDVATRVYAVYYDIE</sequence>
<dbReference type="PRINTS" id="PR00705">
    <property type="entry name" value="PAPAIN"/>
</dbReference>
<accession>A0ABR2GUJ1</accession>
<evidence type="ECO:0000259" key="4">
    <source>
        <dbReference type="SMART" id="SM00848"/>
    </source>
</evidence>
<evidence type="ECO:0000313" key="5">
    <source>
        <dbReference type="EMBL" id="KAK8837237.1"/>
    </source>
</evidence>
<evidence type="ECO:0000259" key="3">
    <source>
        <dbReference type="SMART" id="SM00645"/>
    </source>
</evidence>
<dbReference type="InterPro" id="IPR000668">
    <property type="entry name" value="Peptidase_C1A_C"/>
</dbReference>
<evidence type="ECO:0000256" key="1">
    <source>
        <dbReference type="ARBA" id="ARBA00008455"/>
    </source>
</evidence>
<dbReference type="InterPro" id="IPR000169">
    <property type="entry name" value="Pept_cys_AS"/>
</dbReference>
<dbReference type="EMBL" id="JAPFFF010000060">
    <property type="protein sequence ID" value="KAK8837237.1"/>
    <property type="molecule type" value="Genomic_DNA"/>
</dbReference>